<evidence type="ECO:0000256" key="4">
    <source>
        <dbReference type="ARBA" id="ARBA00022771"/>
    </source>
</evidence>
<dbReference type="InterPro" id="IPR013083">
    <property type="entry name" value="Znf_RING/FYVE/PHD"/>
</dbReference>
<feature type="compositionally biased region" description="Basic and acidic residues" evidence="12">
    <location>
        <begin position="135"/>
        <end position="144"/>
    </location>
</feature>
<evidence type="ECO:0000256" key="9">
    <source>
        <dbReference type="PIRSR" id="PIRSR628651-51"/>
    </source>
</evidence>
<evidence type="ECO:0000256" key="8">
    <source>
        <dbReference type="PIRSR" id="PIRSR628651-50"/>
    </source>
</evidence>
<evidence type="ECO:0000256" key="11">
    <source>
        <dbReference type="RuleBase" id="RU361213"/>
    </source>
</evidence>
<dbReference type="Proteomes" id="UP000678499">
    <property type="component" value="Unassembled WGS sequence"/>
</dbReference>
<protein>
    <recommendedName>
        <fullName evidence="11">Inhibitor of growth protein</fullName>
    </recommendedName>
</protein>
<feature type="binding site" evidence="9">
    <location>
        <position position="223"/>
    </location>
    <ligand>
        <name>Zn(2+)</name>
        <dbReference type="ChEBI" id="CHEBI:29105"/>
        <label>2</label>
    </ligand>
</feature>
<proteinExistence type="inferred from homology"/>
<feature type="compositionally biased region" description="Basic and acidic residues" evidence="12">
    <location>
        <begin position="105"/>
        <end position="115"/>
    </location>
</feature>
<dbReference type="InterPro" id="IPR001965">
    <property type="entry name" value="Znf_PHD"/>
</dbReference>
<dbReference type="SUPFAM" id="SSF57903">
    <property type="entry name" value="FYVE/PHD zinc finger"/>
    <property type="match status" value="1"/>
</dbReference>
<dbReference type="SMART" id="SM00249">
    <property type="entry name" value="PHD"/>
    <property type="match status" value="1"/>
</dbReference>
<feature type="binding site" evidence="9">
    <location>
        <position position="185"/>
    </location>
    <ligand>
        <name>Zn(2+)</name>
        <dbReference type="ChEBI" id="CHEBI:29105"/>
        <label>1</label>
    </ligand>
</feature>
<feature type="binding site" evidence="9">
    <location>
        <position position="201"/>
    </location>
    <ligand>
        <name>Zn(2+)</name>
        <dbReference type="ChEBI" id="CHEBI:29105"/>
        <label>2</label>
    </ligand>
</feature>
<feature type="site" description="Histone H3K4me3 binding" evidence="8">
    <location>
        <position position="197"/>
    </location>
</feature>
<evidence type="ECO:0000256" key="2">
    <source>
        <dbReference type="ARBA" id="ARBA00010210"/>
    </source>
</evidence>
<keyword evidence="6 11" id="KW-0156">Chromatin regulator</keyword>
<feature type="site" description="Histone H3K4me3 binding" evidence="8">
    <location>
        <position position="182"/>
    </location>
</feature>
<reference evidence="14" key="1">
    <citation type="submission" date="2020-11" db="EMBL/GenBank/DDBJ databases">
        <authorList>
            <person name="Tran Van P."/>
        </authorList>
    </citation>
    <scope>NUCLEOTIDE SEQUENCE</scope>
</reference>
<dbReference type="PANTHER" id="PTHR10333:SF42">
    <property type="entry name" value="INHIBITOR OF GROWTH PROTEIN 5"/>
    <property type="match status" value="1"/>
</dbReference>
<evidence type="ECO:0000256" key="12">
    <source>
        <dbReference type="SAM" id="MobiDB-lite"/>
    </source>
</evidence>
<evidence type="ECO:0000259" key="13">
    <source>
        <dbReference type="PROSITE" id="PS50016"/>
    </source>
</evidence>
<dbReference type="FunFam" id="3.30.40.10:FF:000016">
    <property type="entry name" value="Inhibitor of growth protein"/>
    <property type="match status" value="1"/>
</dbReference>
<feature type="binding site" evidence="9">
    <location>
        <position position="207"/>
    </location>
    <ligand>
        <name>Zn(2+)</name>
        <dbReference type="ChEBI" id="CHEBI:29105"/>
        <label>1</label>
    </ligand>
</feature>
<feature type="domain" description="PHD-type" evidence="13">
    <location>
        <begin position="180"/>
        <end position="229"/>
    </location>
</feature>
<evidence type="ECO:0000256" key="3">
    <source>
        <dbReference type="ARBA" id="ARBA00022723"/>
    </source>
</evidence>
<comment type="subcellular location">
    <subcellularLocation>
        <location evidence="1 11">Nucleus</location>
    </subcellularLocation>
</comment>
<dbReference type="CDD" id="cd15505">
    <property type="entry name" value="PHD_ING"/>
    <property type="match status" value="1"/>
</dbReference>
<dbReference type="InterPro" id="IPR019786">
    <property type="entry name" value="Zinc_finger_PHD-type_CS"/>
</dbReference>
<feature type="compositionally biased region" description="Low complexity" evidence="12">
    <location>
        <begin position="116"/>
        <end position="127"/>
    </location>
</feature>
<dbReference type="InterPro" id="IPR019787">
    <property type="entry name" value="Znf_PHD-finger"/>
</dbReference>
<dbReference type="PROSITE" id="PS01359">
    <property type="entry name" value="ZF_PHD_1"/>
    <property type="match status" value="1"/>
</dbReference>
<feature type="site" description="Histone H3K4me3 binding" evidence="8">
    <location>
        <position position="205"/>
    </location>
</feature>
<dbReference type="GO" id="GO:0006325">
    <property type="term" value="P:chromatin organization"/>
    <property type="evidence" value="ECO:0007669"/>
    <property type="project" value="UniProtKB-KW"/>
</dbReference>
<feature type="binding site" evidence="9">
    <location>
        <position position="196"/>
    </location>
    <ligand>
        <name>Zn(2+)</name>
        <dbReference type="ChEBI" id="CHEBI:29105"/>
        <label>2</label>
    </ligand>
</feature>
<evidence type="ECO:0000256" key="6">
    <source>
        <dbReference type="ARBA" id="ARBA00022853"/>
    </source>
</evidence>
<accession>A0A7R9GFP7</accession>
<evidence type="ECO:0000256" key="5">
    <source>
        <dbReference type="ARBA" id="ARBA00022833"/>
    </source>
</evidence>
<feature type="binding site" evidence="9">
    <location>
        <position position="183"/>
    </location>
    <ligand>
        <name>Zn(2+)</name>
        <dbReference type="ChEBI" id="CHEBI:29105"/>
        <label>1</label>
    </ligand>
</feature>
<comment type="similarity">
    <text evidence="2 11">Belongs to the ING family.</text>
</comment>
<dbReference type="EMBL" id="OA884476">
    <property type="protein sequence ID" value="CAD7280849.1"/>
    <property type="molecule type" value="Genomic_DNA"/>
</dbReference>
<feature type="binding site" evidence="9">
    <location>
        <position position="210"/>
    </location>
    <ligand>
        <name>Zn(2+)</name>
        <dbReference type="ChEBI" id="CHEBI:29105"/>
        <label>1</label>
    </ligand>
</feature>
<keyword evidence="4 10" id="KW-0863">Zinc-finger</keyword>
<gene>
    <name evidence="14" type="ORF">NMOB1V02_LOCUS8506</name>
</gene>
<dbReference type="InterPro" id="IPR028651">
    <property type="entry name" value="ING_fam"/>
</dbReference>
<dbReference type="AlphaFoldDB" id="A0A7R9GFP7"/>
<comment type="subunit">
    <text evidence="11">Component of an histone acetyltransferase complex. Interacts with H3K4me3 and to a lesser extent with H3K4me2.</text>
</comment>
<keyword evidence="5 9" id="KW-0862">Zinc</keyword>
<dbReference type="EMBL" id="CAJPEX010002439">
    <property type="protein sequence ID" value="CAG0921001.1"/>
    <property type="molecule type" value="Genomic_DNA"/>
</dbReference>
<comment type="domain">
    <text evidence="11">The PHD-type zinc finger mediates the binding to H3K4me3.</text>
</comment>
<keyword evidence="7 11" id="KW-0539">Nucleus</keyword>
<keyword evidence="15" id="KW-1185">Reference proteome</keyword>
<dbReference type="GO" id="GO:0005634">
    <property type="term" value="C:nucleus"/>
    <property type="evidence" value="ECO:0007669"/>
    <property type="project" value="UniProtKB-SubCell"/>
</dbReference>
<evidence type="ECO:0000256" key="10">
    <source>
        <dbReference type="PROSITE-ProRule" id="PRU00146"/>
    </source>
</evidence>
<dbReference type="SMART" id="SM01408">
    <property type="entry name" value="ING"/>
    <property type="match status" value="1"/>
</dbReference>
<evidence type="ECO:0000256" key="1">
    <source>
        <dbReference type="ARBA" id="ARBA00004123"/>
    </source>
</evidence>
<evidence type="ECO:0000313" key="14">
    <source>
        <dbReference type="EMBL" id="CAD7280849.1"/>
    </source>
</evidence>
<dbReference type="Gene3D" id="3.30.40.10">
    <property type="entry name" value="Zinc/RING finger domain, C3HC4 (zinc finger)"/>
    <property type="match status" value="1"/>
</dbReference>
<sequence length="234" mass="26634">MSEMSLEQQLENVEKLPPELQKNFALMRSMDQKIKKMAQKIDSESEVVLRKKLGGQTALKEILKIQRMYEKLHKQQEEKVQLAVQNYELADKHIRHLDADLSRFDCRDSDKDKKPSAATSKKSSSSSKSKKKRRADSSSDERPSKTAGSPEPPEPGLIPGIELAKTAGEVFDMPVDPNEPTYCLCQQVSYGDMIGCDNQDCPIEWFHFPCVGLKAKPKGNWYCPKCSEERKRKK</sequence>
<dbReference type="PANTHER" id="PTHR10333">
    <property type="entry name" value="INHIBITOR OF GROWTH PROTEIN"/>
    <property type="match status" value="1"/>
</dbReference>
<dbReference type="GO" id="GO:0006355">
    <property type="term" value="P:regulation of DNA-templated transcription"/>
    <property type="evidence" value="ECO:0007669"/>
    <property type="project" value="TreeGrafter"/>
</dbReference>
<dbReference type="GO" id="GO:0008270">
    <property type="term" value="F:zinc ion binding"/>
    <property type="evidence" value="ECO:0007669"/>
    <property type="project" value="UniProtKB-KW"/>
</dbReference>
<organism evidence="14">
    <name type="scientific">Notodromas monacha</name>
    <dbReference type="NCBI Taxonomy" id="399045"/>
    <lineage>
        <taxon>Eukaryota</taxon>
        <taxon>Metazoa</taxon>
        <taxon>Ecdysozoa</taxon>
        <taxon>Arthropoda</taxon>
        <taxon>Crustacea</taxon>
        <taxon>Oligostraca</taxon>
        <taxon>Ostracoda</taxon>
        <taxon>Podocopa</taxon>
        <taxon>Podocopida</taxon>
        <taxon>Cypridocopina</taxon>
        <taxon>Cypridoidea</taxon>
        <taxon>Cyprididae</taxon>
        <taxon>Notodromas</taxon>
    </lineage>
</organism>
<feature type="binding site" evidence="9">
    <location>
        <position position="226"/>
    </location>
    <ligand>
        <name>Zn(2+)</name>
        <dbReference type="ChEBI" id="CHEBI:29105"/>
        <label>2</label>
    </ligand>
</feature>
<dbReference type="InterPro" id="IPR011011">
    <property type="entry name" value="Znf_FYVE_PHD"/>
</dbReference>
<evidence type="ECO:0000256" key="7">
    <source>
        <dbReference type="ARBA" id="ARBA00023242"/>
    </source>
</evidence>
<dbReference type="PROSITE" id="PS50016">
    <property type="entry name" value="ZF_PHD_2"/>
    <property type="match status" value="1"/>
</dbReference>
<dbReference type="CDD" id="cd16859">
    <property type="entry name" value="ING_ING4_5"/>
    <property type="match status" value="1"/>
</dbReference>
<keyword evidence="3 9" id="KW-0479">Metal-binding</keyword>
<name>A0A7R9GFP7_9CRUS</name>
<comment type="function">
    <text evidence="11">Component of an histone acetyltransferase complex.</text>
</comment>
<feature type="region of interest" description="Disordered" evidence="12">
    <location>
        <begin position="105"/>
        <end position="159"/>
    </location>
</feature>
<dbReference type="Gene3D" id="6.10.140.1740">
    <property type="match status" value="1"/>
</dbReference>
<dbReference type="Pfam" id="PF12998">
    <property type="entry name" value="ING"/>
    <property type="match status" value="1"/>
</dbReference>
<evidence type="ECO:0000313" key="15">
    <source>
        <dbReference type="Proteomes" id="UP000678499"/>
    </source>
</evidence>
<feature type="site" description="Histone H3K4me3 binding" evidence="8">
    <location>
        <position position="193"/>
    </location>
</feature>
<dbReference type="InterPro" id="IPR024610">
    <property type="entry name" value="ING_N_histone-binding"/>
</dbReference>
<dbReference type="OrthoDB" id="5411773at2759"/>